<feature type="domain" description="HTH lysR-type" evidence="5">
    <location>
        <begin position="6"/>
        <end position="63"/>
    </location>
</feature>
<gene>
    <name evidence="6" type="ORF">GCM10007932_08770</name>
</gene>
<dbReference type="GO" id="GO:0006351">
    <property type="term" value="P:DNA-templated transcription"/>
    <property type="evidence" value="ECO:0007669"/>
    <property type="project" value="TreeGrafter"/>
</dbReference>
<dbReference type="EMBL" id="BSNX01000007">
    <property type="protein sequence ID" value="GLQ71517.1"/>
    <property type="molecule type" value="Genomic_DNA"/>
</dbReference>
<organism evidence="6 7">
    <name type="scientific">Vibrio penaeicida</name>
    <dbReference type="NCBI Taxonomy" id="104609"/>
    <lineage>
        <taxon>Bacteria</taxon>
        <taxon>Pseudomonadati</taxon>
        <taxon>Pseudomonadota</taxon>
        <taxon>Gammaproteobacteria</taxon>
        <taxon>Vibrionales</taxon>
        <taxon>Vibrionaceae</taxon>
        <taxon>Vibrio</taxon>
    </lineage>
</organism>
<proteinExistence type="inferred from homology"/>
<dbReference type="Gene3D" id="3.40.190.10">
    <property type="entry name" value="Periplasmic binding protein-like II"/>
    <property type="match status" value="2"/>
</dbReference>
<dbReference type="CDD" id="cd08432">
    <property type="entry name" value="PBP2_GcdR_TrpI_HvrB_AmpR_like"/>
    <property type="match status" value="1"/>
</dbReference>
<dbReference type="SUPFAM" id="SSF46785">
    <property type="entry name" value="Winged helix' DNA-binding domain"/>
    <property type="match status" value="1"/>
</dbReference>
<evidence type="ECO:0000259" key="5">
    <source>
        <dbReference type="PROSITE" id="PS50931"/>
    </source>
</evidence>
<sequence length="319" mass="36996">MKDKMPPLQGLYYFYIAGESGSFKAAASRLFVTAAAVSQQIRLLEEWLGTELFVRQHRKVHLTHEGEMLFRQAQKGFAHLQDGIRQINQDPDPNRLSISTLPSFAQHWLVPRIRHFRERHPEIALLIEPKNELVTFQDSSVDLCIRYGTGNYKNVESIWLMDEVVYPVCHPLYQKEHQIHTIEDLSKADLIEDMWPDMDWQLWQQTLGIEAGKSTLQYDGSHFVLEGALSVQGVALVKHSLAYRYLQEGKLVRIGDVGLKPKFNYFLCAPSGYFRREKIQTFATWIQQQVQEFCSLGREGLTIIETDYSLKWNGKKHRT</sequence>
<dbReference type="Proteomes" id="UP001156690">
    <property type="component" value="Unassembled WGS sequence"/>
</dbReference>
<keyword evidence="7" id="KW-1185">Reference proteome</keyword>
<comment type="caution">
    <text evidence="6">The sequence shown here is derived from an EMBL/GenBank/DDBJ whole genome shotgun (WGS) entry which is preliminary data.</text>
</comment>
<dbReference type="PRINTS" id="PR00039">
    <property type="entry name" value="HTHLYSR"/>
</dbReference>
<dbReference type="InterPro" id="IPR005119">
    <property type="entry name" value="LysR_subst-bd"/>
</dbReference>
<dbReference type="SUPFAM" id="SSF53850">
    <property type="entry name" value="Periplasmic binding protein-like II"/>
    <property type="match status" value="1"/>
</dbReference>
<dbReference type="InterPro" id="IPR058163">
    <property type="entry name" value="LysR-type_TF_proteobact-type"/>
</dbReference>
<dbReference type="InterPro" id="IPR036388">
    <property type="entry name" value="WH-like_DNA-bd_sf"/>
</dbReference>
<dbReference type="PANTHER" id="PTHR30537:SF74">
    <property type="entry name" value="HTH-TYPE TRANSCRIPTIONAL REGULATOR TRPI"/>
    <property type="match status" value="1"/>
</dbReference>
<evidence type="ECO:0000256" key="3">
    <source>
        <dbReference type="ARBA" id="ARBA00023125"/>
    </source>
</evidence>
<evidence type="ECO:0000313" key="6">
    <source>
        <dbReference type="EMBL" id="GLQ71517.1"/>
    </source>
</evidence>
<evidence type="ECO:0000256" key="1">
    <source>
        <dbReference type="ARBA" id="ARBA00009437"/>
    </source>
</evidence>
<dbReference type="InterPro" id="IPR000847">
    <property type="entry name" value="LysR_HTH_N"/>
</dbReference>
<dbReference type="Pfam" id="PF03466">
    <property type="entry name" value="LysR_substrate"/>
    <property type="match status" value="1"/>
</dbReference>
<keyword evidence="4" id="KW-0804">Transcription</keyword>
<name>A0AAV5NMU4_9VIBR</name>
<dbReference type="AlphaFoldDB" id="A0AAV5NMU4"/>
<comment type="similarity">
    <text evidence="1">Belongs to the LysR transcriptional regulatory family.</text>
</comment>
<keyword evidence="2" id="KW-0805">Transcription regulation</keyword>
<dbReference type="Gene3D" id="1.10.10.10">
    <property type="entry name" value="Winged helix-like DNA-binding domain superfamily/Winged helix DNA-binding domain"/>
    <property type="match status" value="1"/>
</dbReference>
<dbReference type="GO" id="GO:0043565">
    <property type="term" value="F:sequence-specific DNA binding"/>
    <property type="evidence" value="ECO:0007669"/>
    <property type="project" value="TreeGrafter"/>
</dbReference>
<protein>
    <submittedName>
        <fullName evidence="6">LysR family transcriptional regulator</fullName>
    </submittedName>
</protein>
<dbReference type="GO" id="GO:0003700">
    <property type="term" value="F:DNA-binding transcription factor activity"/>
    <property type="evidence" value="ECO:0007669"/>
    <property type="project" value="InterPro"/>
</dbReference>
<evidence type="ECO:0000313" key="7">
    <source>
        <dbReference type="Proteomes" id="UP001156690"/>
    </source>
</evidence>
<evidence type="ECO:0000256" key="4">
    <source>
        <dbReference type="ARBA" id="ARBA00023163"/>
    </source>
</evidence>
<evidence type="ECO:0000256" key="2">
    <source>
        <dbReference type="ARBA" id="ARBA00023015"/>
    </source>
</evidence>
<dbReference type="PANTHER" id="PTHR30537">
    <property type="entry name" value="HTH-TYPE TRANSCRIPTIONAL REGULATOR"/>
    <property type="match status" value="1"/>
</dbReference>
<dbReference type="PROSITE" id="PS50931">
    <property type="entry name" value="HTH_LYSR"/>
    <property type="match status" value="1"/>
</dbReference>
<dbReference type="FunFam" id="1.10.10.10:FF:000001">
    <property type="entry name" value="LysR family transcriptional regulator"/>
    <property type="match status" value="1"/>
</dbReference>
<dbReference type="Pfam" id="PF00126">
    <property type="entry name" value="HTH_1"/>
    <property type="match status" value="1"/>
</dbReference>
<accession>A0AAV5NMU4</accession>
<keyword evidence="3" id="KW-0238">DNA-binding</keyword>
<dbReference type="InterPro" id="IPR036390">
    <property type="entry name" value="WH_DNA-bd_sf"/>
</dbReference>
<reference evidence="7" key="1">
    <citation type="journal article" date="2019" name="Int. J. Syst. Evol. Microbiol.">
        <title>The Global Catalogue of Microorganisms (GCM) 10K type strain sequencing project: providing services to taxonomists for standard genome sequencing and annotation.</title>
        <authorList>
            <consortium name="The Broad Institute Genomics Platform"/>
            <consortium name="The Broad Institute Genome Sequencing Center for Infectious Disease"/>
            <person name="Wu L."/>
            <person name="Ma J."/>
        </authorList>
    </citation>
    <scope>NUCLEOTIDE SEQUENCE [LARGE SCALE GENOMIC DNA]</scope>
    <source>
        <strain evidence="7">NBRC 15640</strain>
    </source>
</reference>